<evidence type="ECO:0000256" key="1">
    <source>
        <dbReference type="SAM" id="MobiDB-lite"/>
    </source>
</evidence>
<gene>
    <name evidence="2" type="ORF">CAUJ_LOCUS1651</name>
</gene>
<reference evidence="2" key="1">
    <citation type="submission" date="2020-10" db="EMBL/GenBank/DDBJ databases">
        <authorList>
            <person name="Kikuchi T."/>
        </authorList>
    </citation>
    <scope>NUCLEOTIDE SEQUENCE</scope>
    <source>
        <strain evidence="2">NKZ352</strain>
    </source>
</reference>
<accession>A0A8S1GSF0</accession>
<comment type="caution">
    <text evidence="2">The sequence shown here is derived from an EMBL/GenBank/DDBJ whole genome shotgun (WGS) entry which is preliminary data.</text>
</comment>
<sequence>MSSNESEWTITRVLDVKTTINANQKVTKKFLVKWQPSWVSQENISDGSLWFKCTIVGMADNDKNAKVVRRLPAANFSDFDYVVKFDYYNSSSSSANPTVESSAMKIMDYESLVAEYAKEFLDYLKDTADSRVVVVEYSNDEKMPSTSGESQASHQMEENTPRRSSRRL</sequence>
<name>A0A8S1GSF0_9PELO</name>
<dbReference type="EMBL" id="CAJGYM010000003">
    <property type="protein sequence ID" value="CAD6185732.1"/>
    <property type="molecule type" value="Genomic_DNA"/>
</dbReference>
<dbReference type="AlphaFoldDB" id="A0A8S1GSF0"/>
<dbReference type="Proteomes" id="UP000835052">
    <property type="component" value="Unassembled WGS sequence"/>
</dbReference>
<keyword evidence="3" id="KW-1185">Reference proteome</keyword>
<feature type="region of interest" description="Disordered" evidence="1">
    <location>
        <begin position="138"/>
        <end position="168"/>
    </location>
</feature>
<organism evidence="2 3">
    <name type="scientific">Caenorhabditis auriculariae</name>
    <dbReference type="NCBI Taxonomy" id="2777116"/>
    <lineage>
        <taxon>Eukaryota</taxon>
        <taxon>Metazoa</taxon>
        <taxon>Ecdysozoa</taxon>
        <taxon>Nematoda</taxon>
        <taxon>Chromadorea</taxon>
        <taxon>Rhabditida</taxon>
        <taxon>Rhabditina</taxon>
        <taxon>Rhabditomorpha</taxon>
        <taxon>Rhabditoidea</taxon>
        <taxon>Rhabditidae</taxon>
        <taxon>Peloderinae</taxon>
        <taxon>Caenorhabditis</taxon>
    </lineage>
</organism>
<feature type="compositionally biased region" description="Polar residues" evidence="1">
    <location>
        <begin position="144"/>
        <end position="154"/>
    </location>
</feature>
<evidence type="ECO:0000313" key="3">
    <source>
        <dbReference type="Proteomes" id="UP000835052"/>
    </source>
</evidence>
<proteinExistence type="predicted"/>
<evidence type="ECO:0000313" key="2">
    <source>
        <dbReference type="EMBL" id="CAD6185732.1"/>
    </source>
</evidence>
<protein>
    <submittedName>
        <fullName evidence="2">Uncharacterized protein</fullName>
    </submittedName>
</protein>